<evidence type="ECO:0000313" key="2">
    <source>
        <dbReference type="Proteomes" id="UP000483820"/>
    </source>
</evidence>
<protein>
    <submittedName>
        <fullName evidence="1">Uncharacterized protein</fullName>
    </submittedName>
</protein>
<organism evidence="1 2">
    <name type="scientific">Caenorhabditis remanei</name>
    <name type="common">Caenorhabditis vulgaris</name>
    <dbReference type="NCBI Taxonomy" id="31234"/>
    <lineage>
        <taxon>Eukaryota</taxon>
        <taxon>Metazoa</taxon>
        <taxon>Ecdysozoa</taxon>
        <taxon>Nematoda</taxon>
        <taxon>Chromadorea</taxon>
        <taxon>Rhabditida</taxon>
        <taxon>Rhabditina</taxon>
        <taxon>Rhabditomorpha</taxon>
        <taxon>Rhabditoidea</taxon>
        <taxon>Rhabditidae</taxon>
        <taxon>Peloderinae</taxon>
        <taxon>Caenorhabditis</taxon>
    </lineage>
</organism>
<gene>
    <name evidence="1" type="ORF">GCK72_005363</name>
</gene>
<dbReference type="EMBL" id="WUAV01000002">
    <property type="protein sequence ID" value="KAF1765411.1"/>
    <property type="molecule type" value="Genomic_DNA"/>
</dbReference>
<dbReference type="InterPro" id="IPR016197">
    <property type="entry name" value="Chromo-like_dom_sf"/>
</dbReference>
<dbReference type="SUPFAM" id="SSF54160">
    <property type="entry name" value="Chromo domain-like"/>
    <property type="match status" value="1"/>
</dbReference>
<dbReference type="RefSeq" id="XP_053589343.1">
    <property type="nucleotide sequence ID" value="XM_053725149.1"/>
</dbReference>
<sequence length="90" mass="10632">MASFAAGSTNTEENANGDFYDVEKIEKMRYHHGQLEFFVTWTVGGQTWEPIRCFPWGVEHLMIQEFKTNNKKRWDQVMKQKEKAEENMGI</sequence>
<dbReference type="Gene3D" id="2.40.50.40">
    <property type="match status" value="1"/>
</dbReference>
<proteinExistence type="predicted"/>
<comment type="caution">
    <text evidence="1">The sequence shown here is derived from an EMBL/GenBank/DDBJ whole genome shotgun (WGS) entry which is preliminary data.</text>
</comment>
<dbReference type="KEGG" id="crq:GCK72_005363"/>
<dbReference type="CTD" id="78774079"/>
<dbReference type="GeneID" id="78774079"/>
<dbReference type="AlphaFoldDB" id="A0A2P4WGK5"/>
<evidence type="ECO:0000313" key="1">
    <source>
        <dbReference type="EMBL" id="KAF1765411.1"/>
    </source>
</evidence>
<dbReference type="CDD" id="cd00024">
    <property type="entry name" value="CD_CSD"/>
    <property type="match status" value="1"/>
</dbReference>
<name>A0A2P4WGK5_CAERE</name>
<reference evidence="1 2" key="1">
    <citation type="submission" date="2019-12" db="EMBL/GenBank/DDBJ databases">
        <title>Chromosome-level assembly of the Caenorhabditis remanei genome.</title>
        <authorList>
            <person name="Teterina A.A."/>
            <person name="Willis J.H."/>
            <person name="Phillips P.C."/>
        </authorList>
    </citation>
    <scope>NUCLEOTIDE SEQUENCE [LARGE SCALE GENOMIC DNA]</scope>
    <source>
        <strain evidence="1 2">PX506</strain>
        <tissue evidence="1">Whole organism</tissue>
    </source>
</reference>
<dbReference type="Proteomes" id="UP000483820">
    <property type="component" value="Chromosome II"/>
</dbReference>
<accession>A0A2P4WGK5</accession>